<organism evidence="1 2">
    <name type="scientific">Rhizopus stolonifer</name>
    <name type="common">Rhizopus nigricans</name>
    <dbReference type="NCBI Taxonomy" id="4846"/>
    <lineage>
        <taxon>Eukaryota</taxon>
        <taxon>Fungi</taxon>
        <taxon>Fungi incertae sedis</taxon>
        <taxon>Mucoromycota</taxon>
        <taxon>Mucoromycotina</taxon>
        <taxon>Mucoromycetes</taxon>
        <taxon>Mucorales</taxon>
        <taxon>Mucorineae</taxon>
        <taxon>Rhizopodaceae</taxon>
        <taxon>Rhizopus</taxon>
    </lineage>
</organism>
<keyword evidence="2" id="KW-1185">Reference proteome</keyword>
<reference evidence="1 2" key="1">
    <citation type="journal article" date="2018" name="G3 (Bethesda)">
        <title>Phylogenetic and Phylogenomic Definition of Rhizopus Species.</title>
        <authorList>
            <person name="Gryganskyi A.P."/>
            <person name="Golan J."/>
            <person name="Dolatabadi S."/>
            <person name="Mondo S."/>
            <person name="Robb S."/>
            <person name="Idnurm A."/>
            <person name="Muszewska A."/>
            <person name="Steczkiewicz K."/>
            <person name="Masonjones S."/>
            <person name="Liao H.L."/>
            <person name="Gajdeczka M.T."/>
            <person name="Anike F."/>
            <person name="Vuek A."/>
            <person name="Anishchenko I.M."/>
            <person name="Voigt K."/>
            <person name="de Hoog G.S."/>
            <person name="Smith M.E."/>
            <person name="Heitman J."/>
            <person name="Vilgalys R."/>
            <person name="Stajich J.E."/>
        </authorList>
    </citation>
    <scope>NUCLEOTIDE SEQUENCE [LARGE SCALE GENOMIC DNA]</scope>
    <source>
        <strain evidence="1 2">LSU 92-RS-03</strain>
    </source>
</reference>
<gene>
    <name evidence="1" type="ORF">CU098_010921</name>
</gene>
<proteinExistence type="predicted"/>
<sequence length="117" mass="13214">MSHWNELSVYIPICIFKLVKSHKYAQNYTTNALPLLLVCKECVQNDIAGYSTKTLISSSVIDEKFSIFLRFETYCLNVIVLGSPGNMQNCLGYFDPILTPSIYRADGVAILMWVHGD</sequence>
<evidence type="ECO:0000313" key="1">
    <source>
        <dbReference type="EMBL" id="RCI06045.1"/>
    </source>
</evidence>
<dbReference type="Proteomes" id="UP000253551">
    <property type="component" value="Unassembled WGS sequence"/>
</dbReference>
<comment type="caution">
    <text evidence="1">The sequence shown here is derived from an EMBL/GenBank/DDBJ whole genome shotgun (WGS) entry which is preliminary data.</text>
</comment>
<dbReference type="EMBL" id="PJQM01000243">
    <property type="protein sequence ID" value="RCI06045.1"/>
    <property type="molecule type" value="Genomic_DNA"/>
</dbReference>
<accession>A0A367KV23</accession>
<dbReference type="AlphaFoldDB" id="A0A367KV23"/>
<evidence type="ECO:0000313" key="2">
    <source>
        <dbReference type="Proteomes" id="UP000253551"/>
    </source>
</evidence>
<protein>
    <submittedName>
        <fullName evidence="1">Uncharacterized protein</fullName>
    </submittedName>
</protein>
<name>A0A367KV23_RHIST</name>